<dbReference type="SUPFAM" id="SSF53927">
    <property type="entry name" value="Cytidine deaminase-like"/>
    <property type="match status" value="1"/>
</dbReference>
<dbReference type="InterPro" id="IPR002125">
    <property type="entry name" value="CMP_dCMP_dom"/>
</dbReference>
<evidence type="ECO:0000259" key="3">
    <source>
        <dbReference type="PROSITE" id="PS51747"/>
    </source>
</evidence>
<dbReference type="GO" id="GO:0008892">
    <property type="term" value="F:guanine deaminase activity"/>
    <property type="evidence" value="ECO:0007669"/>
    <property type="project" value="UniProtKB-EC"/>
</dbReference>
<proteinExistence type="predicted"/>
<keyword evidence="1" id="KW-0479">Metal-binding</keyword>
<keyword evidence="2" id="KW-0862">Zinc</keyword>
<gene>
    <name evidence="4" type="primary">guaD</name>
    <name evidence="4" type="ORF">LFA_3454</name>
</gene>
<dbReference type="EC" id="3.5.4.3" evidence="4"/>
<name>A0A098GBD3_9GAMM</name>
<keyword evidence="4" id="KW-0378">Hydrolase</keyword>
<dbReference type="GO" id="GO:0047974">
    <property type="term" value="F:guanosine deaminase activity"/>
    <property type="evidence" value="ECO:0007669"/>
    <property type="project" value="TreeGrafter"/>
</dbReference>
<sequence>MLHYFELALREAMNGIEQGNGAPFGACIVNEGQVIALAHDTVLKENDATCHAEMNVIRIASKRLATYQLNSCIIYCTSEPCPMCLAAIHWSGIKECHFIADRKCAAEYGFDDDLLYDELSKPIPQRTMSMMQQDILYDAIKNLFERWKEKGLPLC</sequence>
<evidence type="ECO:0000256" key="1">
    <source>
        <dbReference type="ARBA" id="ARBA00022723"/>
    </source>
</evidence>
<dbReference type="HOGENOM" id="CLU_025810_5_2_6"/>
<organism evidence="4 5">
    <name type="scientific">Legionella fallonii LLAP-10</name>
    <dbReference type="NCBI Taxonomy" id="1212491"/>
    <lineage>
        <taxon>Bacteria</taxon>
        <taxon>Pseudomonadati</taxon>
        <taxon>Pseudomonadota</taxon>
        <taxon>Gammaproteobacteria</taxon>
        <taxon>Legionellales</taxon>
        <taxon>Legionellaceae</taxon>
        <taxon>Legionella</taxon>
    </lineage>
</organism>
<evidence type="ECO:0000256" key="2">
    <source>
        <dbReference type="ARBA" id="ARBA00022833"/>
    </source>
</evidence>
<dbReference type="PROSITE" id="PS51747">
    <property type="entry name" value="CYT_DCMP_DEAMINASES_2"/>
    <property type="match status" value="1"/>
</dbReference>
<dbReference type="InterPro" id="IPR016192">
    <property type="entry name" value="APOBEC/CMP_deaminase_Zn-bd"/>
</dbReference>
<evidence type="ECO:0000313" key="4">
    <source>
        <dbReference type="EMBL" id="CEG58786.1"/>
    </source>
</evidence>
<keyword evidence="5" id="KW-1185">Reference proteome</keyword>
<reference evidence="5" key="1">
    <citation type="submission" date="2014-09" db="EMBL/GenBank/DDBJ databases">
        <authorList>
            <person name="Gomez-Valero L."/>
        </authorList>
    </citation>
    <scope>NUCLEOTIDE SEQUENCE [LARGE SCALE GENOMIC DNA]</scope>
    <source>
        <strain evidence="5">ATCC700992</strain>
    </source>
</reference>
<dbReference type="PANTHER" id="PTHR11079">
    <property type="entry name" value="CYTOSINE DEAMINASE FAMILY MEMBER"/>
    <property type="match status" value="1"/>
</dbReference>
<dbReference type="STRING" id="1212491.LFA_3454"/>
<dbReference type="GO" id="GO:0008270">
    <property type="term" value="F:zinc ion binding"/>
    <property type="evidence" value="ECO:0007669"/>
    <property type="project" value="InterPro"/>
</dbReference>
<dbReference type="InterPro" id="IPR016193">
    <property type="entry name" value="Cytidine_deaminase-like"/>
</dbReference>
<dbReference type="OrthoDB" id="9802676at2"/>
<protein>
    <submittedName>
        <fullName evidence="4">Guanine deaminase</fullName>
        <ecNumber evidence="4">3.5.4.3</ecNumber>
    </submittedName>
</protein>
<dbReference type="RefSeq" id="WP_045097029.1">
    <property type="nucleotide sequence ID" value="NZ_LN614827.1"/>
</dbReference>
<dbReference type="PANTHER" id="PTHR11079:SF161">
    <property type="entry name" value="CMP_DCMP-TYPE DEAMINASE DOMAIN-CONTAINING PROTEIN"/>
    <property type="match status" value="1"/>
</dbReference>
<feature type="domain" description="CMP/dCMP-type deaminase" evidence="3">
    <location>
        <begin position="1"/>
        <end position="123"/>
    </location>
</feature>
<dbReference type="Proteomes" id="UP000032430">
    <property type="component" value="Chromosome I"/>
</dbReference>
<dbReference type="AlphaFoldDB" id="A0A098GBD3"/>
<dbReference type="GO" id="GO:0006152">
    <property type="term" value="P:purine nucleoside catabolic process"/>
    <property type="evidence" value="ECO:0007669"/>
    <property type="project" value="TreeGrafter"/>
</dbReference>
<dbReference type="EMBL" id="LN614827">
    <property type="protein sequence ID" value="CEG58786.1"/>
    <property type="molecule type" value="Genomic_DNA"/>
</dbReference>
<accession>A0A098GBD3</accession>
<dbReference type="CDD" id="cd01285">
    <property type="entry name" value="nucleoside_deaminase"/>
    <property type="match status" value="1"/>
</dbReference>
<dbReference type="KEGG" id="lfa:LFA_3454"/>
<dbReference type="Pfam" id="PF00383">
    <property type="entry name" value="dCMP_cyt_deam_1"/>
    <property type="match status" value="1"/>
</dbReference>
<dbReference type="Gene3D" id="3.40.140.10">
    <property type="entry name" value="Cytidine Deaminase, domain 2"/>
    <property type="match status" value="1"/>
</dbReference>
<dbReference type="PROSITE" id="PS00903">
    <property type="entry name" value="CYT_DCMP_DEAMINASES_1"/>
    <property type="match status" value="1"/>
</dbReference>
<evidence type="ECO:0000313" key="5">
    <source>
        <dbReference type="Proteomes" id="UP000032430"/>
    </source>
</evidence>